<proteinExistence type="predicted"/>
<gene>
    <name evidence="3" type="ORF">CHLRE_02g145452v5</name>
</gene>
<organism evidence="3 4">
    <name type="scientific">Chlamydomonas reinhardtii</name>
    <name type="common">Chlamydomonas smithii</name>
    <dbReference type="NCBI Taxonomy" id="3055"/>
    <lineage>
        <taxon>Eukaryota</taxon>
        <taxon>Viridiplantae</taxon>
        <taxon>Chlorophyta</taxon>
        <taxon>core chlorophytes</taxon>
        <taxon>Chlorophyceae</taxon>
        <taxon>CS clade</taxon>
        <taxon>Chlamydomonadales</taxon>
        <taxon>Chlamydomonadaceae</taxon>
        <taxon>Chlamydomonas</taxon>
    </lineage>
</organism>
<feature type="compositionally biased region" description="Low complexity" evidence="1">
    <location>
        <begin position="130"/>
        <end position="161"/>
    </location>
</feature>
<dbReference type="GeneID" id="5720502"/>
<reference evidence="3 4" key="1">
    <citation type="journal article" date="2007" name="Science">
        <title>The Chlamydomonas genome reveals the evolution of key animal and plant functions.</title>
        <authorList>
            <person name="Merchant S.S."/>
            <person name="Prochnik S.E."/>
            <person name="Vallon O."/>
            <person name="Harris E.H."/>
            <person name="Karpowicz S.J."/>
            <person name="Witman G.B."/>
            <person name="Terry A."/>
            <person name="Salamov A."/>
            <person name="Fritz-Laylin L.K."/>
            <person name="Marechal-Drouard L."/>
            <person name="Marshall W.F."/>
            <person name="Qu L.H."/>
            <person name="Nelson D.R."/>
            <person name="Sanderfoot A.A."/>
            <person name="Spalding M.H."/>
            <person name="Kapitonov V.V."/>
            <person name="Ren Q."/>
            <person name="Ferris P."/>
            <person name="Lindquist E."/>
            <person name="Shapiro H."/>
            <person name="Lucas S.M."/>
            <person name="Grimwood J."/>
            <person name="Schmutz J."/>
            <person name="Cardol P."/>
            <person name="Cerutti H."/>
            <person name="Chanfreau G."/>
            <person name="Chen C.L."/>
            <person name="Cognat V."/>
            <person name="Croft M.T."/>
            <person name="Dent R."/>
            <person name="Dutcher S."/>
            <person name="Fernandez E."/>
            <person name="Fukuzawa H."/>
            <person name="Gonzalez-Ballester D."/>
            <person name="Gonzalez-Halphen D."/>
            <person name="Hallmann A."/>
            <person name="Hanikenne M."/>
            <person name="Hippler M."/>
            <person name="Inwood W."/>
            <person name="Jabbari K."/>
            <person name="Kalanon M."/>
            <person name="Kuras R."/>
            <person name="Lefebvre P.A."/>
            <person name="Lemaire S.D."/>
            <person name="Lobanov A.V."/>
            <person name="Lohr M."/>
            <person name="Manuell A."/>
            <person name="Meier I."/>
            <person name="Mets L."/>
            <person name="Mittag M."/>
            <person name="Mittelmeier T."/>
            <person name="Moroney J.V."/>
            <person name="Moseley J."/>
            <person name="Napoli C."/>
            <person name="Nedelcu A.M."/>
            <person name="Niyogi K."/>
            <person name="Novoselov S.V."/>
            <person name="Paulsen I.T."/>
            <person name="Pazour G."/>
            <person name="Purton S."/>
            <person name="Ral J.P."/>
            <person name="Riano-Pachon D.M."/>
            <person name="Riekhof W."/>
            <person name="Rymarquis L."/>
            <person name="Schroda M."/>
            <person name="Stern D."/>
            <person name="Umen J."/>
            <person name="Willows R."/>
            <person name="Wilson N."/>
            <person name="Zimmer S.L."/>
            <person name="Allmer J."/>
            <person name="Balk J."/>
            <person name="Bisova K."/>
            <person name="Chen C.J."/>
            <person name="Elias M."/>
            <person name="Gendler K."/>
            <person name="Hauser C."/>
            <person name="Lamb M.R."/>
            <person name="Ledford H."/>
            <person name="Long J.C."/>
            <person name="Minagawa J."/>
            <person name="Page M.D."/>
            <person name="Pan J."/>
            <person name="Pootakham W."/>
            <person name="Roje S."/>
            <person name="Rose A."/>
            <person name="Stahlberg E."/>
            <person name="Terauchi A.M."/>
            <person name="Yang P."/>
            <person name="Ball S."/>
            <person name="Bowler C."/>
            <person name="Dieckmann C.L."/>
            <person name="Gladyshev V.N."/>
            <person name="Green P."/>
            <person name="Jorgensen R."/>
            <person name="Mayfield S."/>
            <person name="Mueller-Roeber B."/>
            <person name="Rajamani S."/>
            <person name="Sayre R.T."/>
            <person name="Brokstein P."/>
            <person name="Dubchak I."/>
            <person name="Goodstein D."/>
            <person name="Hornick L."/>
            <person name="Huang Y.W."/>
            <person name="Jhaveri J."/>
            <person name="Luo Y."/>
            <person name="Martinez D."/>
            <person name="Ngau W.C."/>
            <person name="Otillar B."/>
            <person name="Poliakov A."/>
            <person name="Porter A."/>
            <person name="Szajkowski L."/>
            <person name="Werner G."/>
            <person name="Zhou K."/>
            <person name="Grigoriev I.V."/>
            <person name="Rokhsar D.S."/>
            <person name="Grossman A.R."/>
        </authorList>
    </citation>
    <scope>NUCLEOTIDE SEQUENCE [LARGE SCALE GENOMIC DNA]</scope>
    <source>
        <strain evidence="4">CC-503</strain>
    </source>
</reference>
<sequence length="349" mass="33964">MLAILQHAKGNTVSPVGIAALSSATRWTGYVWLDADAAAVKPHPPALYGCAADVAAAGVAGPRASPLLAAGRPWGLPFASEGTLGSLAVPTRLMSTTSVSCRSNSGSSDVARSQPAGLSTAAVATEGMPDPKQAPVAAPQAQVQKMPTQQASTQQQAPAQQGGWDDDAESPPIPLDPNVKPPGMAFVTAGAAISALLAVGVAALGILGTFYAGYAISQIAKELKKPESGLGAVAAPATAAPAAAGVAAGAGATAAAAGAPSKGAEAAAAGKAASKAASSQPGAGGGGDGNMQAVAQGEGAAAAGPRRGRSWWAWLTGYRSRAGSSGEQVQSPVAQESPPTESPQPATSR</sequence>
<feature type="region of interest" description="Disordered" evidence="1">
    <location>
        <begin position="321"/>
        <end position="349"/>
    </location>
</feature>
<feature type="region of interest" description="Disordered" evidence="1">
    <location>
        <begin position="99"/>
        <end position="176"/>
    </location>
</feature>
<evidence type="ECO:0000256" key="1">
    <source>
        <dbReference type="SAM" id="MobiDB-lite"/>
    </source>
</evidence>
<feature type="compositionally biased region" description="Polar residues" evidence="1">
    <location>
        <begin position="99"/>
        <end position="111"/>
    </location>
</feature>
<keyword evidence="2" id="KW-0812">Transmembrane</keyword>
<evidence type="ECO:0000313" key="4">
    <source>
        <dbReference type="Proteomes" id="UP000006906"/>
    </source>
</evidence>
<dbReference type="OrthoDB" id="552433at2759"/>
<feature type="compositionally biased region" description="Low complexity" evidence="1">
    <location>
        <begin position="293"/>
        <end position="308"/>
    </location>
</feature>
<feature type="compositionally biased region" description="Polar residues" evidence="1">
    <location>
        <begin position="322"/>
        <end position="349"/>
    </location>
</feature>
<feature type="transmembrane region" description="Helical" evidence="2">
    <location>
        <begin position="183"/>
        <end position="216"/>
    </location>
</feature>
<name>A8J0V9_CHLRE</name>
<dbReference type="HOGENOM" id="CLU_795374_0_0_1"/>
<evidence type="ECO:0000256" key="2">
    <source>
        <dbReference type="SAM" id="Phobius"/>
    </source>
</evidence>
<dbReference type="Gramene" id="PNW87442">
    <property type="protein sequence ID" value="PNW87442"/>
    <property type="gene ID" value="CHLRE_02g145452v5"/>
</dbReference>
<evidence type="ECO:0000313" key="3">
    <source>
        <dbReference type="EMBL" id="PNW87442.1"/>
    </source>
</evidence>
<dbReference type="PaxDb" id="3055-EDP02152"/>
<dbReference type="KEGG" id="cre:CHLRE_02g145452v5"/>
<dbReference type="EMBL" id="CM008963">
    <property type="protein sequence ID" value="PNW87442.1"/>
    <property type="molecule type" value="Genomic_DNA"/>
</dbReference>
<keyword evidence="4" id="KW-1185">Reference proteome</keyword>
<accession>A8J0V9</accession>
<dbReference type="Proteomes" id="UP000006906">
    <property type="component" value="Chromosome 2"/>
</dbReference>
<keyword evidence="2" id="KW-1133">Transmembrane helix</keyword>
<keyword evidence="2" id="KW-0472">Membrane</keyword>
<dbReference type="AlphaFoldDB" id="A8J0V9"/>
<dbReference type="InParanoid" id="A8J0V9"/>
<feature type="region of interest" description="Disordered" evidence="1">
    <location>
        <begin position="276"/>
        <end position="308"/>
    </location>
</feature>
<protein>
    <submittedName>
        <fullName evidence="3">Uncharacterized protein</fullName>
    </submittedName>
</protein>
<dbReference type="RefSeq" id="XP_001695000.1">
    <property type="nucleotide sequence ID" value="XM_001694948.2"/>
</dbReference>